<accession>A0ABU9KZR7</accession>
<dbReference type="EC" id="2.4.-.-" evidence="2"/>
<dbReference type="SUPFAM" id="SSF53756">
    <property type="entry name" value="UDP-Glycosyltransferase/glycogen phosphorylase"/>
    <property type="match status" value="1"/>
</dbReference>
<dbReference type="Gene3D" id="3.40.50.2000">
    <property type="entry name" value="Glycogen Phosphorylase B"/>
    <property type="match status" value="2"/>
</dbReference>
<protein>
    <submittedName>
        <fullName evidence="2">Glycosyltransferase</fullName>
        <ecNumber evidence="2">2.4.-.-</ecNumber>
    </submittedName>
</protein>
<reference evidence="2 3" key="1">
    <citation type="submission" date="2024-04" db="EMBL/GenBank/DDBJ databases">
        <title>whole genome sequencing of Lutimonas vermicola strain IMCC1616.</title>
        <authorList>
            <person name="Bae S.S."/>
        </authorList>
    </citation>
    <scope>NUCLEOTIDE SEQUENCE [LARGE SCALE GENOMIC DNA]</scope>
    <source>
        <strain evidence="2 3">IMCC1616</strain>
    </source>
</reference>
<proteinExistence type="predicted"/>
<keyword evidence="2" id="KW-0328">Glycosyltransferase</keyword>
<sequence>MKQKLLDRTLEITNVTRGKEPNKSELCKRFGLDESLPLFVFIGRLVYEKGADLFPAVVYKSMLKKDCSLFILGAGKDSIESELKSLRIHFNRNYACVIGFDEALAHQLYAAADFLLMPSRVEPCGLNQMYALRYGTIPIVRRTGGLNDTVIDLGDGGFGICHIQASVQDVCDSINRAKELYKNKKELKRIRKKCMRIDHSWDNSAQDYLTLYKSLTP</sequence>
<evidence type="ECO:0000313" key="2">
    <source>
        <dbReference type="EMBL" id="MEL4455693.1"/>
    </source>
</evidence>
<evidence type="ECO:0000259" key="1">
    <source>
        <dbReference type="Pfam" id="PF00534"/>
    </source>
</evidence>
<dbReference type="RefSeq" id="WP_342159579.1">
    <property type="nucleotide sequence ID" value="NZ_JBCDNA010000001.1"/>
</dbReference>
<dbReference type="PANTHER" id="PTHR45825:SF11">
    <property type="entry name" value="ALPHA AMYLASE DOMAIN-CONTAINING PROTEIN"/>
    <property type="match status" value="1"/>
</dbReference>
<feature type="domain" description="Glycosyl transferase family 1" evidence="1">
    <location>
        <begin position="27"/>
        <end position="189"/>
    </location>
</feature>
<keyword evidence="2" id="KW-0808">Transferase</keyword>
<organism evidence="2 3">
    <name type="scientific">Lutimonas vermicola</name>
    <dbReference type="NCBI Taxonomy" id="414288"/>
    <lineage>
        <taxon>Bacteria</taxon>
        <taxon>Pseudomonadati</taxon>
        <taxon>Bacteroidota</taxon>
        <taxon>Flavobacteriia</taxon>
        <taxon>Flavobacteriales</taxon>
        <taxon>Flavobacteriaceae</taxon>
        <taxon>Lutimonas</taxon>
    </lineage>
</organism>
<comment type="caution">
    <text evidence="2">The sequence shown here is derived from an EMBL/GenBank/DDBJ whole genome shotgun (WGS) entry which is preliminary data.</text>
</comment>
<dbReference type="PANTHER" id="PTHR45825">
    <property type="entry name" value="GRANULE-BOUND STARCH SYNTHASE 1, CHLOROPLASTIC/AMYLOPLASTIC"/>
    <property type="match status" value="1"/>
</dbReference>
<dbReference type="GO" id="GO:0016757">
    <property type="term" value="F:glycosyltransferase activity"/>
    <property type="evidence" value="ECO:0007669"/>
    <property type="project" value="UniProtKB-KW"/>
</dbReference>
<dbReference type="Proteomes" id="UP001474120">
    <property type="component" value="Unassembled WGS sequence"/>
</dbReference>
<keyword evidence="3" id="KW-1185">Reference proteome</keyword>
<name>A0ABU9KZR7_9FLAO</name>
<dbReference type="Pfam" id="PF00534">
    <property type="entry name" value="Glycos_transf_1"/>
    <property type="match status" value="1"/>
</dbReference>
<evidence type="ECO:0000313" key="3">
    <source>
        <dbReference type="Proteomes" id="UP001474120"/>
    </source>
</evidence>
<dbReference type="EMBL" id="JBCDNA010000001">
    <property type="protein sequence ID" value="MEL4455693.1"/>
    <property type="molecule type" value="Genomic_DNA"/>
</dbReference>
<gene>
    <name evidence="2" type="ORF">AABB81_07280</name>
</gene>
<dbReference type="InterPro" id="IPR001296">
    <property type="entry name" value="Glyco_trans_1"/>
</dbReference>